<sequence length="312" mass="35499">MIKDDFLVKTPEGLYCAYGDFYLDPELPVQNAVISHAHGDHARAGNANVYATAFTKELMLLRYKKKAAKEFFIKGYKQEFSLNNVKLSFYPAGHILGSAMVLMEFDGARYLYTGDYKMQEDSTCEKIELPLADVLITESTFANPKVKHPDATGEIKKLNAISSNILLGVYGLGKAQRITALINEFCPTKEVHVHYSIFPIHQLYNRFDVNIGKYSLYNRKSLKQNGENQIYLIPPLTFNSYRRAVGVARVFASGWEYLQQGNDLSLYISDHVDWEDILNTISIVKPTEVWTLHGDGNHLKVFLKEKVRTKIL</sequence>
<reference evidence="2" key="2">
    <citation type="submission" date="2011-02" db="EMBL/GenBank/DDBJ databases">
        <title>The complete genome of Pedobacter saltans DSM 12145.</title>
        <authorList>
            <consortium name="US DOE Joint Genome Institute (JGI-PGF)"/>
            <person name="Lucas S."/>
            <person name="Copeland A."/>
            <person name="Lapidus A."/>
            <person name="Bruce D."/>
            <person name="Goodwin L."/>
            <person name="Pitluck S."/>
            <person name="Kyrpides N."/>
            <person name="Mavromatis K."/>
            <person name="Pagani I."/>
            <person name="Ivanova N."/>
            <person name="Ovchinnikova G."/>
            <person name="Lu M."/>
            <person name="Detter J.C."/>
            <person name="Han C."/>
            <person name="Land M."/>
            <person name="Hauser L."/>
            <person name="Markowitz V."/>
            <person name="Cheng J.-F."/>
            <person name="Hugenholtz P."/>
            <person name="Woyke T."/>
            <person name="Wu D."/>
            <person name="Tindall B."/>
            <person name="Pomrenke H.G."/>
            <person name="Brambilla E."/>
            <person name="Klenk H.-P."/>
            <person name="Eisen J.A."/>
        </authorList>
    </citation>
    <scope>NUCLEOTIDE SEQUENCE [LARGE SCALE GENOMIC DNA]</scope>
    <source>
        <strain evidence="2">ATCC 51119 / DSM 12145 / JCM 21818 / LMG 10337 / NBRC 100064 / NCIMB 13643</strain>
    </source>
</reference>
<organism evidence="1 2">
    <name type="scientific">Pseudopedobacter saltans (strain ATCC 51119 / DSM 12145 / JCM 21818 / CCUG 39354 / LMG 10337 / NBRC 100064 / NCIMB 13643)</name>
    <name type="common">Pedobacter saltans</name>
    <dbReference type="NCBI Taxonomy" id="762903"/>
    <lineage>
        <taxon>Bacteria</taxon>
        <taxon>Pseudomonadati</taxon>
        <taxon>Bacteroidota</taxon>
        <taxon>Sphingobacteriia</taxon>
        <taxon>Sphingobacteriales</taxon>
        <taxon>Sphingobacteriaceae</taxon>
        <taxon>Pseudopedobacter</taxon>
    </lineage>
</organism>
<dbReference type="EMBL" id="CP002545">
    <property type="protein sequence ID" value="ADY52631.1"/>
    <property type="molecule type" value="Genomic_DNA"/>
</dbReference>
<dbReference type="AlphaFoldDB" id="F0SAL1"/>
<dbReference type="SUPFAM" id="SSF56281">
    <property type="entry name" value="Metallo-hydrolase/oxidoreductase"/>
    <property type="match status" value="1"/>
</dbReference>
<dbReference type="PANTHER" id="PTHR11203">
    <property type="entry name" value="CLEAVAGE AND POLYADENYLATION SPECIFICITY FACTOR FAMILY MEMBER"/>
    <property type="match status" value="1"/>
</dbReference>
<proteinExistence type="predicted"/>
<dbReference type="GO" id="GO:0004527">
    <property type="term" value="F:exonuclease activity"/>
    <property type="evidence" value="ECO:0007669"/>
    <property type="project" value="UniProtKB-KW"/>
</dbReference>
<keyword evidence="1" id="KW-0378">Hydrolase</keyword>
<dbReference type="HOGENOM" id="CLU_050517_1_0_10"/>
<gene>
    <name evidence="1" type="ordered locus">Pedsa_2079</name>
</gene>
<accession>F0SAL1</accession>
<name>F0SAL1_PSESL</name>
<dbReference type="OrthoDB" id="9803916at2"/>
<evidence type="ECO:0000313" key="1">
    <source>
        <dbReference type="EMBL" id="ADY52631.1"/>
    </source>
</evidence>
<dbReference type="Gene3D" id="3.60.15.10">
    <property type="entry name" value="Ribonuclease Z/Hydroxyacylglutathione hydrolase-like"/>
    <property type="match status" value="1"/>
</dbReference>
<dbReference type="eggNOG" id="COG1236">
    <property type="taxonomic scope" value="Bacteria"/>
</dbReference>
<dbReference type="InterPro" id="IPR050698">
    <property type="entry name" value="MBL"/>
</dbReference>
<dbReference type="RefSeq" id="WP_013633118.1">
    <property type="nucleotide sequence ID" value="NC_015177.1"/>
</dbReference>
<reference evidence="1 2" key="1">
    <citation type="journal article" date="2011" name="Stand. Genomic Sci.">
        <title>Complete genome sequence of the gliding, heparinolytic Pedobacter saltans type strain (113).</title>
        <authorList>
            <person name="Liolios K."/>
            <person name="Sikorski J."/>
            <person name="Lu M."/>
            <person name="Nolan M."/>
            <person name="Lapidus A."/>
            <person name="Lucas S."/>
            <person name="Hammon N."/>
            <person name="Deshpande S."/>
            <person name="Cheng J.F."/>
            <person name="Tapia R."/>
            <person name="Han C."/>
            <person name="Goodwin L."/>
            <person name="Pitluck S."/>
            <person name="Huntemann M."/>
            <person name="Ivanova N."/>
            <person name="Pagani I."/>
            <person name="Mavromatis K."/>
            <person name="Ovchinikova G."/>
            <person name="Pati A."/>
            <person name="Chen A."/>
            <person name="Palaniappan K."/>
            <person name="Land M."/>
            <person name="Hauser L."/>
            <person name="Brambilla E.M."/>
            <person name="Kotsyurbenko O."/>
            <person name="Rohde M."/>
            <person name="Tindall B.J."/>
            <person name="Abt B."/>
            <person name="Goker M."/>
            <person name="Detter J.C."/>
            <person name="Woyke T."/>
            <person name="Bristow J."/>
            <person name="Eisen J.A."/>
            <person name="Markowitz V."/>
            <person name="Hugenholtz P."/>
            <person name="Klenk H.P."/>
            <person name="Kyrpides N.C."/>
        </authorList>
    </citation>
    <scope>NUCLEOTIDE SEQUENCE [LARGE SCALE GENOMIC DNA]</scope>
    <source>
        <strain evidence="2">ATCC 51119 / DSM 12145 / JCM 21818 / LMG 10337 / NBRC 100064 / NCIMB 13643</strain>
    </source>
</reference>
<evidence type="ECO:0000313" key="2">
    <source>
        <dbReference type="Proteomes" id="UP000000310"/>
    </source>
</evidence>
<dbReference type="GO" id="GO:0004521">
    <property type="term" value="F:RNA endonuclease activity"/>
    <property type="evidence" value="ECO:0007669"/>
    <property type="project" value="TreeGrafter"/>
</dbReference>
<protein>
    <submittedName>
        <fullName evidence="1">RNA procession exonuclease-like protein</fullName>
    </submittedName>
</protein>
<dbReference type="PANTHER" id="PTHR11203:SF49">
    <property type="entry name" value="BLL1145 PROTEIN"/>
    <property type="match status" value="1"/>
</dbReference>
<keyword evidence="1" id="KW-0540">Nuclease</keyword>
<dbReference type="InterPro" id="IPR036866">
    <property type="entry name" value="RibonucZ/Hydroxyglut_hydro"/>
</dbReference>
<dbReference type="STRING" id="762903.Pedsa_2079"/>
<dbReference type="Proteomes" id="UP000000310">
    <property type="component" value="Chromosome"/>
</dbReference>
<keyword evidence="2" id="KW-1185">Reference proteome</keyword>
<dbReference type="KEGG" id="psn:Pedsa_2079"/>
<keyword evidence="1" id="KW-0269">Exonuclease</keyword>